<sequence>MIQTTLAETKPDPIVVFIADHPLFSDSTFRDSSGVGLRCRLLQLVLARVDHEAASPRILDSLDANFLESCMEQQPDILLTEMQDQLREICGVM</sequence>
<name>A0A1J8RFU5_9AGAM</name>
<evidence type="ECO:0000313" key="2">
    <source>
        <dbReference type="Proteomes" id="UP000183567"/>
    </source>
</evidence>
<dbReference type="OrthoDB" id="3203937at2759"/>
<keyword evidence="2" id="KW-1185">Reference proteome</keyword>
<dbReference type="Proteomes" id="UP000183567">
    <property type="component" value="Unassembled WGS sequence"/>
</dbReference>
<gene>
    <name evidence="1" type="ORF">AZE42_11356</name>
</gene>
<comment type="caution">
    <text evidence="1">The sequence shown here is derived from an EMBL/GenBank/DDBJ whole genome shotgun (WGS) entry which is preliminary data.</text>
</comment>
<dbReference type="EMBL" id="LVVM01000459">
    <property type="protein sequence ID" value="OJA20658.1"/>
    <property type="molecule type" value="Genomic_DNA"/>
</dbReference>
<reference evidence="1 2" key="1">
    <citation type="submission" date="2016-03" db="EMBL/GenBank/DDBJ databases">
        <title>Comparative genomics of the ectomycorrhizal sister species Rhizopogon vinicolor and Rhizopogon vesiculosus (Basidiomycota: Boletales) reveals a divergence of the mating type B locus.</title>
        <authorList>
            <person name="Mujic A.B."/>
            <person name="Kuo A."/>
            <person name="Tritt A."/>
            <person name="Lipzen A."/>
            <person name="Chen C."/>
            <person name="Johnson J."/>
            <person name="Sharma A."/>
            <person name="Barry K."/>
            <person name="Grigoriev I.V."/>
            <person name="Spatafora J.W."/>
        </authorList>
    </citation>
    <scope>NUCLEOTIDE SEQUENCE [LARGE SCALE GENOMIC DNA]</scope>
    <source>
        <strain evidence="1 2">AM-OR11-056</strain>
    </source>
</reference>
<organism evidence="1 2">
    <name type="scientific">Rhizopogon vesiculosus</name>
    <dbReference type="NCBI Taxonomy" id="180088"/>
    <lineage>
        <taxon>Eukaryota</taxon>
        <taxon>Fungi</taxon>
        <taxon>Dikarya</taxon>
        <taxon>Basidiomycota</taxon>
        <taxon>Agaricomycotina</taxon>
        <taxon>Agaricomycetes</taxon>
        <taxon>Agaricomycetidae</taxon>
        <taxon>Boletales</taxon>
        <taxon>Suillineae</taxon>
        <taxon>Rhizopogonaceae</taxon>
        <taxon>Rhizopogon</taxon>
    </lineage>
</organism>
<protein>
    <submittedName>
        <fullName evidence="1">Uncharacterized protein</fullName>
    </submittedName>
</protein>
<accession>A0A1J8RFU5</accession>
<dbReference type="AlphaFoldDB" id="A0A1J8RFU5"/>
<evidence type="ECO:0000313" key="1">
    <source>
        <dbReference type="EMBL" id="OJA20658.1"/>
    </source>
</evidence>
<proteinExistence type="predicted"/>